<dbReference type="InterPro" id="IPR012725">
    <property type="entry name" value="Chaperone_DnaK"/>
</dbReference>
<dbReference type="GO" id="GO:0051082">
    <property type="term" value="F:unfolded protein binding"/>
    <property type="evidence" value="ECO:0007669"/>
    <property type="project" value="InterPro"/>
</dbReference>
<dbReference type="CDD" id="cd10234">
    <property type="entry name" value="ASKHA_NBD_HSP70_DnaK-like"/>
    <property type="match status" value="1"/>
</dbReference>
<dbReference type="FunFam" id="2.60.34.10:FF:000014">
    <property type="entry name" value="Chaperone protein DnaK HSP70"/>
    <property type="match status" value="1"/>
</dbReference>
<keyword evidence="2 5" id="KW-0547">Nucleotide-binding</keyword>
<dbReference type="Proteomes" id="UP001195483">
    <property type="component" value="Unassembled WGS sequence"/>
</dbReference>
<dbReference type="GO" id="GO:0005524">
    <property type="term" value="F:ATP binding"/>
    <property type="evidence" value="ECO:0007669"/>
    <property type="project" value="UniProtKB-KW"/>
</dbReference>
<dbReference type="InterPro" id="IPR002068">
    <property type="entry name" value="A-crystallin/Hsp20_dom"/>
</dbReference>
<reference evidence="9" key="2">
    <citation type="journal article" date="2021" name="Genome Biol. Evol.">
        <title>Developing a high-quality reference genome for a parasitic bivalve with doubly uniparental inheritance (Bivalvia: Unionida).</title>
        <authorList>
            <person name="Smith C.H."/>
        </authorList>
    </citation>
    <scope>NUCLEOTIDE SEQUENCE</scope>
    <source>
        <strain evidence="9">CHS0354</strain>
        <tissue evidence="9">Mantle</tissue>
    </source>
</reference>
<dbReference type="InterPro" id="IPR018181">
    <property type="entry name" value="Heat_shock_70_CS"/>
</dbReference>
<dbReference type="GO" id="GO:0140662">
    <property type="term" value="F:ATP-dependent protein folding chaperone"/>
    <property type="evidence" value="ECO:0007669"/>
    <property type="project" value="InterPro"/>
</dbReference>
<name>A0AAE0RZ84_9BIVA</name>
<evidence type="ECO:0000313" key="9">
    <source>
        <dbReference type="EMBL" id="KAK3582184.1"/>
    </source>
</evidence>
<dbReference type="PROSITE" id="PS00297">
    <property type="entry name" value="HSP70_1"/>
    <property type="match status" value="1"/>
</dbReference>
<dbReference type="SUPFAM" id="SSF49764">
    <property type="entry name" value="HSP20-like chaperones"/>
    <property type="match status" value="1"/>
</dbReference>
<feature type="compositionally biased region" description="Polar residues" evidence="7">
    <location>
        <begin position="738"/>
        <end position="760"/>
    </location>
</feature>
<dbReference type="PANTHER" id="PTHR19375">
    <property type="entry name" value="HEAT SHOCK PROTEIN 70KDA"/>
    <property type="match status" value="1"/>
</dbReference>
<dbReference type="EMBL" id="JAEAOA010001427">
    <property type="protein sequence ID" value="KAK3582184.1"/>
    <property type="molecule type" value="Genomic_DNA"/>
</dbReference>
<reference evidence="9" key="3">
    <citation type="submission" date="2023-05" db="EMBL/GenBank/DDBJ databases">
        <authorList>
            <person name="Smith C.H."/>
        </authorList>
    </citation>
    <scope>NUCLEOTIDE SEQUENCE</scope>
    <source>
        <strain evidence="9">CHS0354</strain>
        <tissue evidence="9">Mantle</tissue>
    </source>
</reference>
<dbReference type="Gene3D" id="3.90.640.10">
    <property type="entry name" value="Actin, Chain A, domain 4"/>
    <property type="match status" value="1"/>
</dbReference>
<dbReference type="PROSITE" id="PS00329">
    <property type="entry name" value="HSP70_2"/>
    <property type="match status" value="1"/>
</dbReference>
<evidence type="ECO:0000256" key="6">
    <source>
        <dbReference type="RuleBase" id="RU003616"/>
    </source>
</evidence>
<dbReference type="FunFam" id="3.30.420.40:FF:000004">
    <property type="entry name" value="Molecular chaperone DnaK"/>
    <property type="match status" value="1"/>
</dbReference>
<dbReference type="Pfam" id="PF00011">
    <property type="entry name" value="HSP20"/>
    <property type="match status" value="1"/>
</dbReference>
<evidence type="ECO:0000256" key="7">
    <source>
        <dbReference type="SAM" id="MobiDB-lite"/>
    </source>
</evidence>
<feature type="region of interest" description="Disordered" evidence="7">
    <location>
        <begin position="738"/>
        <end position="776"/>
    </location>
</feature>
<dbReference type="Gene3D" id="2.60.34.10">
    <property type="entry name" value="Substrate Binding Domain Of DNAk, Chain A, domain 1"/>
    <property type="match status" value="1"/>
</dbReference>
<comment type="similarity">
    <text evidence="1 5">Belongs to the heat shock protein 70 family.</text>
</comment>
<dbReference type="PROSITE" id="PS01031">
    <property type="entry name" value="SHSP"/>
    <property type="match status" value="1"/>
</dbReference>
<evidence type="ECO:0000256" key="3">
    <source>
        <dbReference type="ARBA" id="ARBA00022840"/>
    </source>
</evidence>
<dbReference type="SUPFAM" id="SSF100920">
    <property type="entry name" value="Heat shock protein 70kD (HSP70), peptide-binding domain"/>
    <property type="match status" value="1"/>
</dbReference>
<dbReference type="NCBIfam" id="TIGR02350">
    <property type="entry name" value="prok_dnaK"/>
    <property type="match status" value="1"/>
</dbReference>
<dbReference type="PROSITE" id="PS01036">
    <property type="entry name" value="HSP70_3"/>
    <property type="match status" value="1"/>
</dbReference>
<dbReference type="SUPFAM" id="SSF100934">
    <property type="entry name" value="Heat shock protein 70kD (HSP70), C-terminal subdomain"/>
    <property type="match status" value="1"/>
</dbReference>
<dbReference type="Gene3D" id="3.30.420.40">
    <property type="match status" value="2"/>
</dbReference>
<evidence type="ECO:0000259" key="8">
    <source>
        <dbReference type="PROSITE" id="PS01031"/>
    </source>
</evidence>
<comment type="similarity">
    <text evidence="4 6">Belongs to the small heat shock protein (HSP20) family.</text>
</comment>
<dbReference type="NCBIfam" id="NF003520">
    <property type="entry name" value="PRK05183.1"/>
    <property type="match status" value="1"/>
</dbReference>
<dbReference type="CDD" id="cd06464">
    <property type="entry name" value="ACD_sHsps-like"/>
    <property type="match status" value="1"/>
</dbReference>
<comment type="caution">
    <text evidence="9">The sequence shown here is derived from an EMBL/GenBank/DDBJ whole genome shotgun (WGS) entry which is preliminary data.</text>
</comment>
<sequence>MIVKWSPVNFNAEFQEALKDSFFPLPMPSSKQNFRVDVSEDDKNIYIEADLAGIKKEDVSVEVNDGVLTITAERKSENEREERNFYRRERLYGAISRSFTLGEEVDADRIDAKFENGVLKVNVPKIEEKKKANKIEEKNMGKIIGIDLGTTNSCVAVMQGGEPVVITNSEGTRTTPSIVGFSKSGERLVGQPAKRQAITNPTKTIYSIKRFMGRQFSEVGNEVASIPYTVISEGGQAKVKIDGKAYSPQEISAIILQKMKETAESFLGEPVTEAVITVPAYFNDSQRQATKDAGKVAGLDVKRIINEPTAAALAYGLDKKVKDEKIAVFDLGGGTFDISILELGDGVFEVRSTDGDTHLGGDDFDQKLIDYLANEFKKSENIDLRKDPMALQRLKEAAEKAKIELSSKNETEVNLPFITATQEGPKHLVMSISRAKFEMLAEDLFNRMMKPCERALANAKMSVNDIHEVVLVGGSTRIPKVIQMVKEFFNREPNKSVNPDEVVAIGAAIQGGVLQGDVKDVLLLDVTPLSLGIETLGGVMTKLIDANTTVPTKKSETFSTAADNQTSVEIHVLQGERPMAVDNKTLGRFVLDGIPNAPRGVPQVEVSFDIDANGILSVSAKDKATGKEQKIRIEASGKLSDQEIEKMKRDAEINAAADKERREETDLRNNADGLIFSTEKQIKELGDKIQIDDKSKLENELSKLKELKEKGSKPELQTGIESLSKIWAEISTKLYQSNATAQQGEEPSTTEQASTDSSGKVNADYEVVDEKKTEKK</sequence>
<dbReference type="NCBIfam" id="NF001413">
    <property type="entry name" value="PRK00290.1"/>
    <property type="match status" value="1"/>
</dbReference>
<evidence type="ECO:0000256" key="2">
    <source>
        <dbReference type="ARBA" id="ARBA00022741"/>
    </source>
</evidence>
<accession>A0AAE0RZ84</accession>
<dbReference type="HAMAP" id="MF_00332">
    <property type="entry name" value="DnaK"/>
    <property type="match status" value="1"/>
</dbReference>
<dbReference type="Pfam" id="PF00012">
    <property type="entry name" value="HSP70"/>
    <property type="match status" value="1"/>
</dbReference>
<reference evidence="9" key="1">
    <citation type="journal article" date="2021" name="Genome Biol. Evol.">
        <title>A High-Quality Reference Genome for a Parasitic Bivalve with Doubly Uniparental Inheritance (Bivalvia: Unionida).</title>
        <authorList>
            <person name="Smith C.H."/>
        </authorList>
    </citation>
    <scope>NUCLEOTIDE SEQUENCE</scope>
    <source>
        <strain evidence="9">CHS0354</strain>
    </source>
</reference>
<dbReference type="FunFam" id="1.20.1270.10:FF:000001">
    <property type="entry name" value="Molecular chaperone DnaK"/>
    <property type="match status" value="1"/>
</dbReference>
<organism evidence="9 10">
    <name type="scientific">Potamilus streckersoni</name>
    <dbReference type="NCBI Taxonomy" id="2493646"/>
    <lineage>
        <taxon>Eukaryota</taxon>
        <taxon>Metazoa</taxon>
        <taxon>Spiralia</taxon>
        <taxon>Lophotrochozoa</taxon>
        <taxon>Mollusca</taxon>
        <taxon>Bivalvia</taxon>
        <taxon>Autobranchia</taxon>
        <taxon>Heteroconchia</taxon>
        <taxon>Palaeoheterodonta</taxon>
        <taxon>Unionida</taxon>
        <taxon>Unionoidea</taxon>
        <taxon>Unionidae</taxon>
        <taxon>Ambleminae</taxon>
        <taxon>Lampsilini</taxon>
        <taxon>Potamilus</taxon>
    </lineage>
</organism>
<dbReference type="FunFam" id="3.90.640.10:FF:000003">
    <property type="entry name" value="Molecular chaperone DnaK"/>
    <property type="match status" value="1"/>
</dbReference>
<dbReference type="InterPro" id="IPR029047">
    <property type="entry name" value="HSP70_peptide-bd_sf"/>
</dbReference>
<dbReference type="Gene3D" id="1.20.1270.10">
    <property type="match status" value="1"/>
</dbReference>
<proteinExistence type="inferred from homology"/>
<keyword evidence="3 5" id="KW-0067">ATP-binding</keyword>
<dbReference type="InterPro" id="IPR043129">
    <property type="entry name" value="ATPase_NBD"/>
</dbReference>
<evidence type="ECO:0000256" key="4">
    <source>
        <dbReference type="PROSITE-ProRule" id="PRU00285"/>
    </source>
</evidence>
<dbReference type="AlphaFoldDB" id="A0AAE0RZ84"/>
<evidence type="ECO:0000256" key="1">
    <source>
        <dbReference type="ARBA" id="ARBA00007381"/>
    </source>
</evidence>
<dbReference type="Gene3D" id="2.60.40.790">
    <property type="match status" value="1"/>
</dbReference>
<keyword evidence="10" id="KW-1185">Reference proteome</keyword>
<dbReference type="InterPro" id="IPR029048">
    <property type="entry name" value="HSP70_C_sf"/>
</dbReference>
<dbReference type="InterPro" id="IPR013126">
    <property type="entry name" value="Hsp_70_fam"/>
</dbReference>
<evidence type="ECO:0000313" key="10">
    <source>
        <dbReference type="Proteomes" id="UP001195483"/>
    </source>
</evidence>
<evidence type="ECO:0000256" key="5">
    <source>
        <dbReference type="RuleBase" id="RU003322"/>
    </source>
</evidence>
<dbReference type="InterPro" id="IPR008978">
    <property type="entry name" value="HSP20-like_chaperone"/>
</dbReference>
<protein>
    <recommendedName>
        <fullName evidence="8">SHSP domain-containing protein</fullName>
    </recommendedName>
</protein>
<dbReference type="SUPFAM" id="SSF53067">
    <property type="entry name" value="Actin-like ATPase domain"/>
    <property type="match status" value="2"/>
</dbReference>
<feature type="domain" description="SHSP" evidence="8">
    <location>
        <begin position="27"/>
        <end position="141"/>
    </location>
</feature>
<dbReference type="PRINTS" id="PR00301">
    <property type="entry name" value="HEATSHOCK70"/>
</dbReference>
<gene>
    <name evidence="9" type="ORF">CHS0354_023720</name>
</gene>